<name>A0A2A2KN08_9BILA</name>
<keyword evidence="2" id="KW-1185">Reference proteome</keyword>
<sequence>MDPRYPSDPKKSMCTLAMRSSRMLVSESNLCFNYYITTISNPDSPTSTTTRAPPAADASSCTHQEVLMYNPSDYIKITMAARTSVNNVYKEFPKMTVN</sequence>
<comment type="caution">
    <text evidence="1">The sequence shown here is derived from an EMBL/GenBank/DDBJ whole genome shotgun (WGS) entry which is preliminary data.</text>
</comment>
<evidence type="ECO:0000313" key="1">
    <source>
        <dbReference type="EMBL" id="PAV75335.1"/>
    </source>
</evidence>
<dbReference type="EMBL" id="LIAE01008128">
    <property type="protein sequence ID" value="PAV75335.1"/>
    <property type="molecule type" value="Genomic_DNA"/>
</dbReference>
<dbReference type="Proteomes" id="UP000218231">
    <property type="component" value="Unassembled WGS sequence"/>
</dbReference>
<gene>
    <name evidence="1" type="ORF">WR25_08916</name>
</gene>
<evidence type="ECO:0000313" key="2">
    <source>
        <dbReference type="Proteomes" id="UP000218231"/>
    </source>
</evidence>
<accession>A0A2A2KN08</accession>
<protein>
    <submittedName>
        <fullName evidence="1">Uncharacterized protein</fullName>
    </submittedName>
</protein>
<reference evidence="1 2" key="1">
    <citation type="journal article" date="2017" name="Curr. Biol.">
        <title>Genome architecture and evolution of a unichromosomal asexual nematode.</title>
        <authorList>
            <person name="Fradin H."/>
            <person name="Zegar C."/>
            <person name="Gutwein M."/>
            <person name="Lucas J."/>
            <person name="Kovtun M."/>
            <person name="Corcoran D."/>
            <person name="Baugh L.R."/>
            <person name="Kiontke K."/>
            <person name="Gunsalus K."/>
            <person name="Fitch D.H."/>
            <person name="Piano F."/>
        </authorList>
    </citation>
    <scope>NUCLEOTIDE SEQUENCE [LARGE SCALE GENOMIC DNA]</scope>
    <source>
        <strain evidence="1">PF1309</strain>
    </source>
</reference>
<proteinExistence type="predicted"/>
<dbReference type="AlphaFoldDB" id="A0A2A2KN08"/>
<organism evidence="1 2">
    <name type="scientific">Diploscapter pachys</name>
    <dbReference type="NCBI Taxonomy" id="2018661"/>
    <lineage>
        <taxon>Eukaryota</taxon>
        <taxon>Metazoa</taxon>
        <taxon>Ecdysozoa</taxon>
        <taxon>Nematoda</taxon>
        <taxon>Chromadorea</taxon>
        <taxon>Rhabditida</taxon>
        <taxon>Rhabditina</taxon>
        <taxon>Rhabditomorpha</taxon>
        <taxon>Rhabditoidea</taxon>
        <taxon>Rhabditidae</taxon>
        <taxon>Diploscapter</taxon>
    </lineage>
</organism>